<dbReference type="WBParaSite" id="EgrG_000223200">
    <property type="protein sequence ID" value="EgrG_000223200"/>
    <property type="gene ID" value="EgrG_000223200"/>
</dbReference>
<proteinExistence type="predicted"/>
<keyword evidence="1" id="KW-0472">Membrane</keyword>
<dbReference type="AlphaFoldDB" id="A0A068WIX2"/>
<dbReference type="Proteomes" id="UP000492820">
    <property type="component" value="Unassembled WGS sequence"/>
</dbReference>
<evidence type="ECO:0000313" key="3">
    <source>
        <dbReference type="Proteomes" id="UP000492820"/>
    </source>
</evidence>
<keyword evidence="1" id="KW-0812">Transmembrane</keyword>
<reference evidence="2 3" key="1">
    <citation type="journal article" date="2013" name="Nature">
        <title>The genomes of four tapeworm species reveal adaptations to parasitism.</title>
        <authorList>
            <person name="Tsai I.J."/>
            <person name="Zarowiecki M."/>
            <person name="Holroyd N."/>
            <person name="Garciarrubio A."/>
            <person name="Sanchez-Flores A."/>
            <person name="Brooks K.L."/>
            <person name="Tracey A."/>
            <person name="Bobes R.J."/>
            <person name="Fragoso G."/>
            <person name="Sciutto E."/>
            <person name="Aslett M."/>
            <person name="Beasley H."/>
            <person name="Bennett H.M."/>
            <person name="Cai J."/>
            <person name="Camicia F."/>
            <person name="Clark R."/>
            <person name="Cucher M."/>
            <person name="De Silva N."/>
            <person name="Day T.A."/>
            <person name="Deplazes P."/>
            <person name="Estrada K."/>
            <person name="Fernandez C."/>
            <person name="Holland P.W."/>
            <person name="Hou J."/>
            <person name="Hu S."/>
            <person name="Huckvale T."/>
            <person name="Hung S.S."/>
            <person name="Kamenetzky L."/>
            <person name="Keane J.A."/>
            <person name="Kiss F."/>
            <person name="Koziol U."/>
            <person name="Lambert O."/>
            <person name="Liu K."/>
            <person name="Luo X."/>
            <person name="Luo Y."/>
            <person name="Macchiaroli N."/>
            <person name="Nichol S."/>
            <person name="Paps J."/>
            <person name="Parkinson J."/>
            <person name="Pouchkina-Stantcheva N."/>
            <person name="Riddiford N."/>
            <person name="Rosenzvit M."/>
            <person name="Salinas G."/>
            <person name="Wasmuth J.D."/>
            <person name="Zamanian M."/>
            <person name="Zheng Y."/>
            <person name="Cai X."/>
            <person name="Soberon X."/>
            <person name="Olson P.D."/>
            <person name="Laclette J.P."/>
            <person name="Brehm K."/>
            <person name="Berriman M."/>
            <person name="Garciarrubio A."/>
            <person name="Bobes R.J."/>
            <person name="Fragoso G."/>
            <person name="Sanchez-Flores A."/>
            <person name="Estrada K."/>
            <person name="Cevallos M.A."/>
            <person name="Morett E."/>
            <person name="Gonzalez V."/>
            <person name="Portillo T."/>
            <person name="Ochoa-Leyva A."/>
            <person name="Jose M.V."/>
            <person name="Sciutto E."/>
            <person name="Landa A."/>
            <person name="Jimenez L."/>
            <person name="Valdes V."/>
            <person name="Carrero J.C."/>
            <person name="Larralde C."/>
            <person name="Morales-Montor J."/>
            <person name="Limon-Lason J."/>
            <person name="Soberon X."/>
            <person name="Laclette J.P."/>
        </authorList>
    </citation>
    <scope>NUCLEOTIDE SEQUENCE [LARGE SCALE GENOMIC DNA]</scope>
</reference>
<gene>
    <name evidence="2" type="ORF">EgrG_000223200</name>
</gene>
<reference evidence="2" key="2">
    <citation type="submission" date="2014-06" db="EMBL/GenBank/DDBJ databases">
        <authorList>
            <person name="Aslett M."/>
        </authorList>
    </citation>
    <scope>NUCLEOTIDE SEQUENCE</scope>
</reference>
<protein>
    <submittedName>
        <fullName evidence="4">Inner membrane transport protein</fullName>
    </submittedName>
</protein>
<dbReference type="EMBL" id="LK028580">
    <property type="protein sequence ID" value="CDS20040.1"/>
    <property type="molecule type" value="Genomic_DNA"/>
</dbReference>
<organism evidence="2">
    <name type="scientific">Echinococcus granulosus</name>
    <name type="common">Hydatid tapeworm</name>
    <dbReference type="NCBI Taxonomy" id="6210"/>
    <lineage>
        <taxon>Eukaryota</taxon>
        <taxon>Metazoa</taxon>
        <taxon>Spiralia</taxon>
        <taxon>Lophotrochozoa</taxon>
        <taxon>Platyhelminthes</taxon>
        <taxon>Cestoda</taxon>
        <taxon>Eucestoda</taxon>
        <taxon>Cyclophyllidea</taxon>
        <taxon>Taeniidae</taxon>
        <taxon>Echinococcus</taxon>
        <taxon>Echinococcus granulosus group</taxon>
    </lineage>
</organism>
<evidence type="ECO:0000313" key="2">
    <source>
        <dbReference type="EMBL" id="CDS20040.1"/>
    </source>
</evidence>
<feature type="transmembrane region" description="Helical" evidence="1">
    <location>
        <begin position="48"/>
        <end position="65"/>
    </location>
</feature>
<reference evidence="4" key="3">
    <citation type="submission" date="2020-10" db="UniProtKB">
        <authorList>
            <consortium name="WormBaseParasite"/>
        </authorList>
    </citation>
    <scope>IDENTIFICATION</scope>
</reference>
<evidence type="ECO:0000256" key="1">
    <source>
        <dbReference type="SAM" id="Phobius"/>
    </source>
</evidence>
<name>A0A068WIX2_ECHGR</name>
<sequence>METDIFPAPKSATAGDTLYSAFRLNSMEDIHKEPLKVIYLPIEGTQNVWMYTTILALTIFAYFLLKGIRSMWNDVPKFGARSIIRQMYSVNNGAGDGWTRIDGARGLALSAPLASTSTSDSTSTQVRRNAHFYPSEATSANGCGECA</sequence>
<keyword evidence="1" id="KW-1133">Transmembrane helix</keyword>
<accession>A0A068WIX2</accession>
<dbReference type="OrthoDB" id="6221265at2759"/>
<evidence type="ECO:0000313" key="4">
    <source>
        <dbReference type="WBParaSite" id="EgrG_000223200"/>
    </source>
</evidence>